<dbReference type="PANTHER" id="PTHR43294">
    <property type="entry name" value="SODIUM/POTASSIUM-TRANSPORTING ATPASE SUBUNIT ALPHA"/>
    <property type="match status" value="1"/>
</dbReference>
<name>A0A087CHH9_9BIFI</name>
<feature type="transmembrane region" description="Helical" evidence="14">
    <location>
        <begin position="701"/>
        <end position="721"/>
    </location>
</feature>
<dbReference type="SUPFAM" id="SSF81665">
    <property type="entry name" value="Calcium ATPase, transmembrane domain M"/>
    <property type="match status" value="1"/>
</dbReference>
<dbReference type="Pfam" id="PF00689">
    <property type="entry name" value="Cation_ATPase_C"/>
    <property type="match status" value="1"/>
</dbReference>
<dbReference type="InterPro" id="IPR006068">
    <property type="entry name" value="ATPase_P-typ_cation-transptr_C"/>
</dbReference>
<dbReference type="InterPro" id="IPR036412">
    <property type="entry name" value="HAD-like_sf"/>
</dbReference>
<dbReference type="InterPro" id="IPR008250">
    <property type="entry name" value="ATPase_P-typ_transduc_dom_A_sf"/>
</dbReference>
<feature type="domain" description="Cation-transporting P-type ATPase N-terminal" evidence="15">
    <location>
        <begin position="26"/>
        <end position="99"/>
    </location>
</feature>
<dbReference type="OrthoDB" id="9814270at2"/>
<dbReference type="SMART" id="SM00831">
    <property type="entry name" value="Cation_ATPase_N"/>
    <property type="match status" value="1"/>
</dbReference>
<dbReference type="GeneID" id="98299733"/>
<dbReference type="PRINTS" id="PR00120">
    <property type="entry name" value="HATPASE"/>
</dbReference>
<evidence type="ECO:0000256" key="4">
    <source>
        <dbReference type="ARBA" id="ARBA00022692"/>
    </source>
</evidence>
<dbReference type="SUPFAM" id="SSF56784">
    <property type="entry name" value="HAD-like"/>
    <property type="match status" value="1"/>
</dbReference>
<dbReference type="GO" id="GO:0030007">
    <property type="term" value="P:intracellular potassium ion homeostasis"/>
    <property type="evidence" value="ECO:0007669"/>
    <property type="project" value="TreeGrafter"/>
</dbReference>
<comment type="catalytic activity">
    <reaction evidence="11">
        <text>ATP + H2O = ADP + phosphate + H(+)</text>
        <dbReference type="Rhea" id="RHEA:13065"/>
        <dbReference type="ChEBI" id="CHEBI:15377"/>
        <dbReference type="ChEBI" id="CHEBI:15378"/>
        <dbReference type="ChEBI" id="CHEBI:30616"/>
        <dbReference type="ChEBI" id="CHEBI:43474"/>
        <dbReference type="ChEBI" id="CHEBI:456216"/>
    </reaction>
</comment>
<comment type="caution">
    <text evidence="16">The sequence shown here is derived from an EMBL/GenBank/DDBJ whole genome shotgun (WGS) entry which is preliminary data.</text>
</comment>
<dbReference type="SFLD" id="SFLDS00003">
    <property type="entry name" value="Haloacid_Dehalogenase"/>
    <property type="match status" value="1"/>
</dbReference>
<dbReference type="Gene3D" id="1.20.1110.10">
    <property type="entry name" value="Calcium-transporting ATPase, transmembrane domain"/>
    <property type="match status" value="1"/>
</dbReference>
<evidence type="ECO:0000256" key="11">
    <source>
        <dbReference type="ARBA" id="ARBA00049360"/>
    </source>
</evidence>
<dbReference type="STRING" id="218140.BPSY_0520"/>
<dbReference type="GO" id="GO:0005886">
    <property type="term" value="C:plasma membrane"/>
    <property type="evidence" value="ECO:0007669"/>
    <property type="project" value="UniProtKB-SubCell"/>
</dbReference>
<dbReference type="GO" id="GO:0016887">
    <property type="term" value="F:ATP hydrolysis activity"/>
    <property type="evidence" value="ECO:0007669"/>
    <property type="project" value="InterPro"/>
</dbReference>
<comment type="similarity">
    <text evidence="2">Belongs to the cation transport ATPase (P-type) (TC 3.A.3) family. Type IIA subfamily.</text>
</comment>
<dbReference type="SFLD" id="SFLDG00002">
    <property type="entry name" value="C1.7:_P-type_atpase_like"/>
    <property type="match status" value="1"/>
</dbReference>
<dbReference type="InterPro" id="IPR059000">
    <property type="entry name" value="ATPase_P-type_domA"/>
</dbReference>
<evidence type="ECO:0000256" key="10">
    <source>
        <dbReference type="ARBA" id="ARBA00023136"/>
    </source>
</evidence>
<dbReference type="PROSITE" id="PS00154">
    <property type="entry name" value="ATPASE_E1_E2"/>
    <property type="match status" value="1"/>
</dbReference>
<dbReference type="PANTHER" id="PTHR43294:SF21">
    <property type="entry name" value="CATION TRANSPORTING ATPASE"/>
    <property type="match status" value="1"/>
</dbReference>
<keyword evidence="7" id="KW-0067">ATP-binding</keyword>
<evidence type="ECO:0000256" key="5">
    <source>
        <dbReference type="ARBA" id="ARBA00022723"/>
    </source>
</evidence>
<dbReference type="GO" id="GO:0046872">
    <property type="term" value="F:metal ion binding"/>
    <property type="evidence" value="ECO:0007669"/>
    <property type="project" value="UniProtKB-KW"/>
</dbReference>
<dbReference type="PRINTS" id="PR00119">
    <property type="entry name" value="CATATPASE"/>
</dbReference>
<keyword evidence="17" id="KW-1185">Reference proteome</keyword>
<feature type="transmembrane region" description="Helical" evidence="14">
    <location>
        <begin position="265"/>
        <end position="284"/>
    </location>
</feature>
<dbReference type="Gene3D" id="3.40.50.1000">
    <property type="entry name" value="HAD superfamily/HAD-like"/>
    <property type="match status" value="1"/>
</dbReference>
<dbReference type="Gene3D" id="3.40.1110.10">
    <property type="entry name" value="Calcium-transporting ATPase, cytoplasmic domain N"/>
    <property type="match status" value="1"/>
</dbReference>
<keyword evidence="6" id="KW-0547">Nucleotide-binding</keyword>
<dbReference type="GO" id="GO:1902600">
    <property type="term" value="P:proton transmembrane transport"/>
    <property type="evidence" value="ECO:0007669"/>
    <property type="project" value="TreeGrafter"/>
</dbReference>
<evidence type="ECO:0000256" key="13">
    <source>
        <dbReference type="SAM" id="MobiDB-lite"/>
    </source>
</evidence>
<comment type="subcellular location">
    <subcellularLocation>
        <location evidence="1">Cell membrane</location>
        <topology evidence="1">Multi-pass membrane protein</topology>
    </subcellularLocation>
</comment>
<feature type="compositionally biased region" description="Polar residues" evidence="13">
    <location>
        <begin position="1"/>
        <end position="10"/>
    </location>
</feature>
<evidence type="ECO:0000256" key="1">
    <source>
        <dbReference type="ARBA" id="ARBA00004651"/>
    </source>
</evidence>
<evidence type="ECO:0000256" key="14">
    <source>
        <dbReference type="SAM" id="Phobius"/>
    </source>
</evidence>
<dbReference type="InterPro" id="IPR050510">
    <property type="entry name" value="Cation_transp_ATPase_P-type"/>
</dbReference>
<dbReference type="SFLD" id="SFLDF00027">
    <property type="entry name" value="p-type_atpase"/>
    <property type="match status" value="1"/>
</dbReference>
<dbReference type="InterPro" id="IPR023214">
    <property type="entry name" value="HAD_sf"/>
</dbReference>
<proteinExistence type="inferred from homology"/>
<feature type="transmembrane region" description="Helical" evidence="14">
    <location>
        <begin position="79"/>
        <end position="97"/>
    </location>
</feature>
<dbReference type="FunFam" id="2.70.150.10:FF:000016">
    <property type="entry name" value="Calcium-transporting P-type ATPase putative"/>
    <property type="match status" value="1"/>
</dbReference>
<keyword evidence="4 14" id="KW-0812">Transmembrane</keyword>
<evidence type="ECO:0000256" key="2">
    <source>
        <dbReference type="ARBA" id="ARBA00005675"/>
    </source>
</evidence>
<feature type="transmembrane region" description="Helical" evidence="14">
    <location>
        <begin position="296"/>
        <end position="320"/>
    </location>
</feature>
<dbReference type="AlphaFoldDB" id="A0A087CHH9"/>
<keyword evidence="8" id="KW-1278">Translocase</keyword>
<dbReference type="GO" id="GO:0036376">
    <property type="term" value="P:sodium ion export across plasma membrane"/>
    <property type="evidence" value="ECO:0007669"/>
    <property type="project" value="TreeGrafter"/>
</dbReference>
<evidence type="ECO:0000256" key="12">
    <source>
        <dbReference type="ARBA" id="ARBA00069458"/>
    </source>
</evidence>
<dbReference type="InterPro" id="IPR023299">
    <property type="entry name" value="ATPase_P-typ_cyto_dom_N"/>
</dbReference>
<accession>A0A087CHH9</accession>
<dbReference type="GO" id="GO:1990573">
    <property type="term" value="P:potassium ion import across plasma membrane"/>
    <property type="evidence" value="ECO:0007669"/>
    <property type="project" value="TreeGrafter"/>
</dbReference>
<feature type="compositionally biased region" description="Basic and acidic residues" evidence="13">
    <location>
        <begin position="11"/>
        <end position="23"/>
    </location>
</feature>
<keyword evidence="5" id="KW-0479">Metal-binding</keyword>
<evidence type="ECO:0000313" key="17">
    <source>
        <dbReference type="Proteomes" id="UP000029050"/>
    </source>
</evidence>
<protein>
    <recommendedName>
        <fullName evidence="12">Probable cation-transporting ATPase F</fullName>
    </recommendedName>
</protein>
<evidence type="ECO:0000256" key="3">
    <source>
        <dbReference type="ARBA" id="ARBA00022475"/>
    </source>
</evidence>
<dbReference type="GO" id="GO:0005524">
    <property type="term" value="F:ATP binding"/>
    <property type="evidence" value="ECO:0007669"/>
    <property type="project" value="UniProtKB-KW"/>
</dbReference>
<feature type="transmembrane region" description="Helical" evidence="14">
    <location>
        <begin position="103"/>
        <end position="119"/>
    </location>
</feature>
<keyword evidence="3" id="KW-1003">Cell membrane</keyword>
<gene>
    <name evidence="16" type="ORF">BPSY_0520</name>
</gene>
<feature type="transmembrane region" description="Helical" evidence="14">
    <location>
        <begin position="773"/>
        <end position="795"/>
    </location>
</feature>
<evidence type="ECO:0000256" key="6">
    <source>
        <dbReference type="ARBA" id="ARBA00022741"/>
    </source>
</evidence>
<dbReference type="GO" id="GO:0005391">
    <property type="term" value="F:P-type sodium:potassium-exchanging transporter activity"/>
    <property type="evidence" value="ECO:0007669"/>
    <property type="project" value="TreeGrafter"/>
</dbReference>
<dbReference type="InterPro" id="IPR004014">
    <property type="entry name" value="ATPase_P-typ_cation-transptr_N"/>
</dbReference>
<dbReference type="InterPro" id="IPR018303">
    <property type="entry name" value="ATPase_P-typ_P_site"/>
</dbReference>
<dbReference type="SUPFAM" id="SSF81660">
    <property type="entry name" value="Metal cation-transporting ATPase, ATP-binding domain N"/>
    <property type="match status" value="1"/>
</dbReference>
<keyword evidence="10 14" id="KW-0472">Membrane</keyword>
<evidence type="ECO:0000256" key="8">
    <source>
        <dbReference type="ARBA" id="ARBA00022967"/>
    </source>
</evidence>
<dbReference type="EMBL" id="JGZI01000008">
    <property type="protein sequence ID" value="KFI82729.1"/>
    <property type="molecule type" value="Genomic_DNA"/>
</dbReference>
<sequence>MTELLNTPQDATERADAVVPAREETSWHSTDVNQALDALETAPRGLSPKEAERRLALFGANALSAEAPVPKWKMFLVQFKSPLIAVLIGCGIITIALEHFVDAIAIFVVLLLNAIIGYYQESKADKAVEALASLSSPTSRVLRDGTMTRIEAADLVPGDIVVLESGDRVPADLRLIETSRLRINESMLTGESTDAQKNTEAVDEDASLGDRKCVAFSGTLVTSGRGRGMVVATGSDTELGEINDLVNSAKANTPLQQIMQRTERGISIAVLIVAVFVFMGGVFINKDATGAFLSSVSLVVASMPEALPIVLTVAMALGISRMAKRNAIVRTLPAVETLGSTTVIGSDKTGTLTQNRMTVEQFSVGNGKPTLCDAESRDGLEDRQAESLKQLLKAAALTNEAYRNTEDDGTMTYNGDAVDVAMARIADEAGAVSASELAYPIEVETPYEPDLRYSMTIRRNPDGSYTQYVKGAPDKIATMSATMDDGNGQEVRMDTQVLHQTYESMGREGLRVIGVASKHLDADVDLSEHREPHGMKFLGLEGMLDPPRPGVKEAIKRCADAGIEVKMITGDHPLTAAAIGERLGLRHTEDALTGSEMLDMSDEVLKARLRETSIAARVSPQDKLRIVEVLQDEGEVVAVTGDGVNDAPALKAASVGISMGKSGTDVAREASDVVLTDDNFVTITDAVREGRVTFKAIRGSAFFLLSTAVAAMIAVGVNVIAEMPLLFLPLQMLWINFVTNGVQDIALGFEPGSGDELTRPPREKKEGLLSAALWARTAVCGLWMAMCILVMFRMLLDNGTAVIEARTMALTLLVLFNLFMSMSARSETLLIVQLNPLRNKFLLIASLVALLIHIAAMYIAPVASVLGMTPMSADQWLLCFLVSITVLFFCEGDKIIRAWLARHGHGPKSGLRAMGRRARRGIITMLKSSR</sequence>
<evidence type="ECO:0000313" key="16">
    <source>
        <dbReference type="EMBL" id="KFI82729.1"/>
    </source>
</evidence>
<reference evidence="16 17" key="1">
    <citation type="submission" date="2014-03" db="EMBL/GenBank/DDBJ databases">
        <title>Genomics of Bifidobacteria.</title>
        <authorList>
            <person name="Ventura M."/>
            <person name="Milani C."/>
            <person name="Lugli G.A."/>
        </authorList>
    </citation>
    <scope>NUCLEOTIDE SEQUENCE [LARGE SCALE GENOMIC DNA]</scope>
    <source>
        <strain evidence="16 17">LMG 21775</strain>
    </source>
</reference>
<dbReference type="Pfam" id="PF13246">
    <property type="entry name" value="Cation_ATPase"/>
    <property type="match status" value="1"/>
</dbReference>
<dbReference type="FunFam" id="3.40.50.1000:FF:000028">
    <property type="entry name" value="Calcium-transporting P-type ATPase, putative"/>
    <property type="match status" value="1"/>
</dbReference>
<dbReference type="SUPFAM" id="SSF81653">
    <property type="entry name" value="Calcium ATPase, transduction domain A"/>
    <property type="match status" value="1"/>
</dbReference>
<dbReference type="Proteomes" id="UP000029050">
    <property type="component" value="Unassembled WGS sequence"/>
</dbReference>
<evidence type="ECO:0000256" key="9">
    <source>
        <dbReference type="ARBA" id="ARBA00022989"/>
    </source>
</evidence>
<dbReference type="RefSeq" id="WP_081884151.1">
    <property type="nucleotide sequence ID" value="NZ_JGZI01000008.1"/>
</dbReference>
<feature type="transmembrane region" description="Helical" evidence="14">
    <location>
        <begin position="875"/>
        <end position="892"/>
    </location>
</feature>
<dbReference type="InterPro" id="IPR001757">
    <property type="entry name" value="P_typ_ATPase"/>
</dbReference>
<dbReference type="eggNOG" id="COG0474">
    <property type="taxonomic scope" value="Bacteria"/>
</dbReference>
<evidence type="ECO:0000256" key="7">
    <source>
        <dbReference type="ARBA" id="ARBA00022840"/>
    </source>
</evidence>
<dbReference type="GO" id="GO:0006883">
    <property type="term" value="P:intracellular sodium ion homeostasis"/>
    <property type="evidence" value="ECO:0007669"/>
    <property type="project" value="TreeGrafter"/>
</dbReference>
<dbReference type="InterPro" id="IPR044492">
    <property type="entry name" value="P_typ_ATPase_HD_dom"/>
</dbReference>
<dbReference type="NCBIfam" id="TIGR01494">
    <property type="entry name" value="ATPase_P-type"/>
    <property type="match status" value="2"/>
</dbReference>
<keyword evidence="16" id="KW-0378">Hydrolase</keyword>
<dbReference type="InterPro" id="IPR023298">
    <property type="entry name" value="ATPase_P-typ_TM_dom_sf"/>
</dbReference>
<feature type="region of interest" description="Disordered" evidence="13">
    <location>
        <begin position="1"/>
        <end position="23"/>
    </location>
</feature>
<evidence type="ECO:0000259" key="15">
    <source>
        <dbReference type="SMART" id="SM00831"/>
    </source>
</evidence>
<organism evidence="16 17">
    <name type="scientific">Bifidobacterium psychraerophilum</name>
    <dbReference type="NCBI Taxonomy" id="218140"/>
    <lineage>
        <taxon>Bacteria</taxon>
        <taxon>Bacillati</taxon>
        <taxon>Actinomycetota</taxon>
        <taxon>Actinomycetes</taxon>
        <taxon>Bifidobacteriales</taxon>
        <taxon>Bifidobacteriaceae</taxon>
        <taxon>Bifidobacterium</taxon>
    </lineage>
</organism>
<dbReference type="Pfam" id="PF00122">
    <property type="entry name" value="E1-E2_ATPase"/>
    <property type="match status" value="1"/>
</dbReference>
<keyword evidence="9 14" id="KW-1133">Transmembrane helix</keyword>
<dbReference type="Gene3D" id="2.70.150.10">
    <property type="entry name" value="Calcium-transporting ATPase, cytoplasmic transduction domain A"/>
    <property type="match status" value="1"/>
</dbReference>
<feature type="transmembrane region" description="Helical" evidence="14">
    <location>
        <begin position="841"/>
        <end position="863"/>
    </location>
</feature>
<dbReference type="Pfam" id="PF00690">
    <property type="entry name" value="Cation_ATPase_N"/>
    <property type="match status" value="1"/>
</dbReference>